<dbReference type="RefSeq" id="WP_160200558.1">
    <property type="nucleotide sequence ID" value="NZ_QXWK01000001.1"/>
</dbReference>
<feature type="domain" description="ATP-grasp" evidence="5">
    <location>
        <begin position="667"/>
        <end position="855"/>
    </location>
</feature>
<comment type="caution">
    <text evidence="6">The sequence shown here is derived from an EMBL/GenBank/DDBJ whole genome shotgun (WGS) entry which is preliminary data.</text>
</comment>
<dbReference type="Gene3D" id="3.30.1490.20">
    <property type="entry name" value="ATP-grasp fold, A domain"/>
    <property type="match status" value="1"/>
</dbReference>
<dbReference type="GO" id="GO:0046872">
    <property type="term" value="F:metal ion binding"/>
    <property type="evidence" value="ECO:0007669"/>
    <property type="project" value="InterPro"/>
</dbReference>
<proteinExistence type="predicted"/>
<reference evidence="6 7" key="1">
    <citation type="submission" date="2018-08" db="EMBL/GenBank/DDBJ databases">
        <title>Murine metabolic-syndrome-specific gut microbial biobank.</title>
        <authorList>
            <person name="Liu C."/>
        </authorList>
    </citation>
    <scope>NUCLEOTIDE SEQUENCE [LARGE SCALE GENOMIC DNA]</scope>
    <source>
        <strain evidence="6 7">28</strain>
    </source>
</reference>
<dbReference type="GO" id="GO:0016874">
    <property type="term" value="F:ligase activity"/>
    <property type="evidence" value="ECO:0007669"/>
    <property type="project" value="UniProtKB-KW"/>
</dbReference>
<dbReference type="Proteomes" id="UP000446866">
    <property type="component" value="Unassembled WGS sequence"/>
</dbReference>
<organism evidence="6 7">
    <name type="scientific">Anaerotruncus colihominis</name>
    <dbReference type="NCBI Taxonomy" id="169435"/>
    <lineage>
        <taxon>Bacteria</taxon>
        <taxon>Bacillati</taxon>
        <taxon>Bacillota</taxon>
        <taxon>Clostridia</taxon>
        <taxon>Eubacteriales</taxon>
        <taxon>Oscillospiraceae</taxon>
        <taxon>Anaerotruncus</taxon>
    </lineage>
</organism>
<dbReference type="GO" id="GO:0005829">
    <property type="term" value="C:cytosol"/>
    <property type="evidence" value="ECO:0007669"/>
    <property type="project" value="TreeGrafter"/>
</dbReference>
<dbReference type="SUPFAM" id="SSF56059">
    <property type="entry name" value="Glutathione synthetase ATP-binding domain-like"/>
    <property type="match status" value="3"/>
</dbReference>
<evidence type="ECO:0000256" key="2">
    <source>
        <dbReference type="ARBA" id="ARBA00022741"/>
    </source>
</evidence>
<dbReference type="EMBL" id="QXWK01000001">
    <property type="protein sequence ID" value="NBH60261.1"/>
    <property type="molecule type" value="Genomic_DNA"/>
</dbReference>
<dbReference type="InterPro" id="IPR011761">
    <property type="entry name" value="ATP-grasp"/>
</dbReference>
<dbReference type="PANTHER" id="PTHR43055">
    <property type="entry name" value="FORMATE-DEPENDENT PHOSPHORIBOSYLGLYCINAMIDE FORMYLTRANSFERASE"/>
    <property type="match status" value="1"/>
</dbReference>
<dbReference type="GO" id="GO:0005524">
    <property type="term" value="F:ATP binding"/>
    <property type="evidence" value="ECO:0007669"/>
    <property type="project" value="UniProtKB-UniRule"/>
</dbReference>
<dbReference type="PROSITE" id="PS50975">
    <property type="entry name" value="ATP_GRASP"/>
    <property type="match status" value="3"/>
</dbReference>
<name>A0A845QGR9_9FIRM</name>
<keyword evidence="7" id="KW-1185">Reference proteome</keyword>
<dbReference type="InterPro" id="IPR013815">
    <property type="entry name" value="ATP_grasp_subdomain_1"/>
</dbReference>
<feature type="domain" description="ATP-grasp" evidence="5">
    <location>
        <begin position="1107"/>
        <end position="1297"/>
    </location>
</feature>
<feature type="domain" description="ATP-grasp" evidence="5">
    <location>
        <begin position="134"/>
        <end position="323"/>
    </location>
</feature>
<evidence type="ECO:0000256" key="3">
    <source>
        <dbReference type="ARBA" id="ARBA00022840"/>
    </source>
</evidence>
<dbReference type="Gene3D" id="3.30.470.20">
    <property type="entry name" value="ATP-grasp fold, B domain"/>
    <property type="match status" value="3"/>
</dbReference>
<evidence type="ECO:0000256" key="4">
    <source>
        <dbReference type="PROSITE-ProRule" id="PRU00409"/>
    </source>
</evidence>
<evidence type="ECO:0000313" key="7">
    <source>
        <dbReference type="Proteomes" id="UP000446866"/>
    </source>
</evidence>
<keyword evidence="3 4" id="KW-0067">ATP-binding</keyword>
<keyword evidence="2 4" id="KW-0547">Nucleotide-binding</keyword>
<sequence>MNDKKPLVVVLSRNYSTGLSVIRSLGSSGYTVDLIASAYKENASRLIAESKYVHEAVEVLTKKVKDEEDTALVEALLGYANRYPEKPVLFPTDDYTASVMDLHRGVLSDIFVMPGIVGGGQGSLKHYMDKSVQGELARKVGILIPKEWVISLRDANITIPEDMVYPCYCKPLESSLGYKQEMAKCDSKEELGAHLQKLRENFANRSILIQEFLEIDEEIDLEGVCMDQRVVLPGIIWKRLIGKHDVGVPLAGKTFPVEKLGNFKEKILAFLREFHYFGMFDLGFNIVGDKIYFNENNLRSGGTNYIYYKSGVNLPEIFVKEICGERHTPQEAVLAEFGKTYIYEKVAWEDYLHGFMTKAELDLCMEQADIKIICDNEDANPERIFLEEVTERERKKQIKDEYLNHILIESGWERAYAREQIKDARNRLGISLADYDKYDFWKYSEKEQAEEYAKILRRRERDKEQKEACLAFAMETAGWKREYAEKQIKDARNRLGISYKQYQKYNFCLIPTDEQDDRYRALLKEKERQKVQKEYEGKKPLVVVLSRNYSTGLAVIRSLGAAGYMVDLVANAHKPGLSDIACCSKYVRRSIEVVSQKVKDGEDTELLEALFQYSGEKVRPVLFPADDYTASVMDMNRDKLKDIFVMPSIVGGKAGAMVDHMNKTVQGNLARKAGLLTPKEWIISLANDIVIPEDLVYPCFVKPIESITGYKREMKLCNDKQELRGHLNKLQRKFANRSILVQEFLNIENEIDLSGVCLDQQIIIPAIIRKTNVAQYEKGVTLAGKVAPFAELGEIQTQIIEMMKSYHYIGMFDLEFNVVGDKIYFNEVNLRSGGPNYSYFMSGVNLPALFVKEAIGQEHMPEEEKVTAYGRSFIYEKVAWDDYIHGFMTKRELNTCIAEADIPLLYSDEDPAPGQLFIRKITKTARKKKIKQRLKKIRRSLGQMKRGMAAQLRPLKQILLGFPQTKKTNRRNVNSEKPRVIVAGRNYCSNLCMARSLGEAGYEVEILRIFQVRPKLRNLMKMLKPDAYSKYIKAYHMCVSRRKSINIVNMLKDLADPARKMLLIPADDLVASVADEYLEELSQFYFLPNADNKEGEINRLMSKGVQKELALAAGLPVLNSCVIRTVGGKFYVPETVTYPCFIKPNVSRNSSKSRMRVCYSERELIDTLKEFSAKKDIEMLVEDFVDIKKEYSILGVSTKAGANGPGFFGAEEGGQNEHRGVAVTGRILSCETMQPLIDKLIDFVGTLKFDGLYDIDLIETADGKVYFVEVNMRFGASGYAVTRCNVNLPGMFADYMIFGKPVDMNSKVENTGVTFVSEKVLIEEYIMGRLPKSKLKECMNQADICFVKNSEDPGAYRHFRKFYPIASVMRALYKMRDQHAAANKNN</sequence>
<protein>
    <submittedName>
        <fullName evidence="6">ATP-grasp domain-containing protein</fullName>
    </submittedName>
</protein>
<evidence type="ECO:0000256" key="1">
    <source>
        <dbReference type="ARBA" id="ARBA00022598"/>
    </source>
</evidence>
<keyword evidence="1" id="KW-0436">Ligase</keyword>
<dbReference type="PANTHER" id="PTHR43055:SF1">
    <property type="entry name" value="FORMATE-DEPENDENT PHOSPHORIBOSYLGLYCINAMIDE FORMYLTRANSFERASE"/>
    <property type="match status" value="1"/>
</dbReference>
<evidence type="ECO:0000313" key="6">
    <source>
        <dbReference type="EMBL" id="NBH60261.1"/>
    </source>
</evidence>
<gene>
    <name evidence="6" type="ORF">D0435_01055</name>
</gene>
<evidence type="ECO:0000259" key="5">
    <source>
        <dbReference type="PROSITE" id="PS50975"/>
    </source>
</evidence>
<accession>A0A845QGR9</accession>